<reference evidence="2" key="1">
    <citation type="journal article" date="2017" name="Nature">
        <title>The sunflower genome provides insights into oil metabolism, flowering and Asterid evolution.</title>
        <authorList>
            <person name="Badouin H."/>
            <person name="Gouzy J."/>
            <person name="Grassa C.J."/>
            <person name="Murat F."/>
            <person name="Staton S.E."/>
            <person name="Cottret L."/>
            <person name="Lelandais-Briere C."/>
            <person name="Owens G.L."/>
            <person name="Carrere S."/>
            <person name="Mayjonade B."/>
            <person name="Legrand L."/>
            <person name="Gill N."/>
            <person name="Kane N.C."/>
            <person name="Bowers J.E."/>
            <person name="Hubner S."/>
            <person name="Bellec A."/>
            <person name="Berard A."/>
            <person name="Berges H."/>
            <person name="Blanchet N."/>
            <person name="Boniface M.C."/>
            <person name="Brunel D."/>
            <person name="Catrice O."/>
            <person name="Chaidir N."/>
            <person name="Claudel C."/>
            <person name="Donnadieu C."/>
            <person name="Faraut T."/>
            <person name="Fievet G."/>
            <person name="Helmstetter N."/>
            <person name="King M."/>
            <person name="Knapp S.J."/>
            <person name="Lai Z."/>
            <person name="Le Paslier M.C."/>
            <person name="Lippi Y."/>
            <person name="Lorenzon L."/>
            <person name="Mandel J.R."/>
            <person name="Marage G."/>
            <person name="Marchand G."/>
            <person name="Marquand E."/>
            <person name="Bret-Mestries E."/>
            <person name="Morien E."/>
            <person name="Nambeesan S."/>
            <person name="Nguyen T."/>
            <person name="Pegot-Espagnet P."/>
            <person name="Pouilly N."/>
            <person name="Raftis F."/>
            <person name="Sallet E."/>
            <person name="Schiex T."/>
            <person name="Thomas J."/>
            <person name="Vandecasteele C."/>
            <person name="Vares D."/>
            <person name="Vear F."/>
            <person name="Vautrin S."/>
            <person name="Crespi M."/>
            <person name="Mangin B."/>
            <person name="Burke J.M."/>
            <person name="Salse J."/>
            <person name="Munos S."/>
            <person name="Vincourt P."/>
            <person name="Rieseberg L.H."/>
            <person name="Langlade N.B."/>
        </authorList>
    </citation>
    <scope>NUCLEOTIDE SEQUENCE [LARGE SCALE GENOMIC DNA]</scope>
    <source>
        <strain evidence="2">cv. SF193</strain>
    </source>
</reference>
<dbReference type="InParanoid" id="A0A251TSF0"/>
<dbReference type="EMBL" id="CM007898">
    <property type="protein sequence ID" value="OTG14038.1"/>
    <property type="molecule type" value="Genomic_DNA"/>
</dbReference>
<protein>
    <submittedName>
        <fullName evidence="1">Uncharacterized protein</fullName>
    </submittedName>
</protein>
<gene>
    <name evidence="1" type="ORF">HannXRQ_Chr09g0244921</name>
</gene>
<evidence type="ECO:0000313" key="1">
    <source>
        <dbReference type="EMBL" id="OTG14038.1"/>
    </source>
</evidence>
<proteinExistence type="predicted"/>
<keyword evidence="2" id="KW-1185">Reference proteome</keyword>
<organism evidence="1 2">
    <name type="scientific">Helianthus annuus</name>
    <name type="common">Common sunflower</name>
    <dbReference type="NCBI Taxonomy" id="4232"/>
    <lineage>
        <taxon>Eukaryota</taxon>
        <taxon>Viridiplantae</taxon>
        <taxon>Streptophyta</taxon>
        <taxon>Embryophyta</taxon>
        <taxon>Tracheophyta</taxon>
        <taxon>Spermatophyta</taxon>
        <taxon>Magnoliopsida</taxon>
        <taxon>eudicotyledons</taxon>
        <taxon>Gunneridae</taxon>
        <taxon>Pentapetalae</taxon>
        <taxon>asterids</taxon>
        <taxon>campanulids</taxon>
        <taxon>Asterales</taxon>
        <taxon>Asteraceae</taxon>
        <taxon>Asteroideae</taxon>
        <taxon>Heliantheae alliance</taxon>
        <taxon>Heliantheae</taxon>
        <taxon>Helianthus</taxon>
    </lineage>
</organism>
<dbReference type="AlphaFoldDB" id="A0A251TSF0"/>
<dbReference type="Proteomes" id="UP000215914">
    <property type="component" value="Chromosome 9"/>
</dbReference>
<accession>A0A251TSF0</accession>
<name>A0A251TSF0_HELAN</name>
<evidence type="ECO:0000313" key="2">
    <source>
        <dbReference type="Proteomes" id="UP000215914"/>
    </source>
</evidence>
<sequence length="102" mass="11664">MAGDQGVRFANRQSFLLNLQTSQFKIVSDLFRCVTPPQLLAIVELPRPHFDVFSRPTHTNATALNRRTVRCNYICLPAPWRPLLRSKSYVCILFVDDLNCGL</sequence>